<feature type="region of interest" description="Disordered" evidence="2">
    <location>
        <begin position="1908"/>
        <end position="1983"/>
    </location>
</feature>
<feature type="compositionally biased region" description="Polar residues" evidence="2">
    <location>
        <begin position="1230"/>
        <end position="1257"/>
    </location>
</feature>
<feature type="compositionally biased region" description="Basic and acidic residues" evidence="2">
    <location>
        <begin position="1786"/>
        <end position="1798"/>
    </location>
</feature>
<dbReference type="InterPro" id="IPR050951">
    <property type="entry name" value="Retrovirus_Pol_polyprotein"/>
</dbReference>
<feature type="region of interest" description="Disordered" evidence="2">
    <location>
        <begin position="1659"/>
        <end position="1688"/>
    </location>
</feature>
<evidence type="ECO:0000313" key="5">
    <source>
        <dbReference type="Proteomes" id="UP000265515"/>
    </source>
</evidence>
<keyword evidence="1" id="KW-0511">Multifunctional enzyme</keyword>
<dbReference type="PROSITE" id="PS50994">
    <property type="entry name" value="INTEGRASE"/>
    <property type="match status" value="1"/>
</dbReference>
<feature type="compositionally biased region" description="Low complexity" evidence="2">
    <location>
        <begin position="1714"/>
        <end position="1729"/>
    </location>
</feature>
<evidence type="ECO:0000313" key="4">
    <source>
        <dbReference type="EMBL" id="GBG62156.1"/>
    </source>
</evidence>
<feature type="region of interest" description="Disordered" evidence="2">
    <location>
        <begin position="1708"/>
        <end position="1799"/>
    </location>
</feature>
<organism evidence="4 5">
    <name type="scientific">Chara braunii</name>
    <name type="common">Braun's stonewort</name>
    <dbReference type="NCBI Taxonomy" id="69332"/>
    <lineage>
        <taxon>Eukaryota</taxon>
        <taxon>Viridiplantae</taxon>
        <taxon>Streptophyta</taxon>
        <taxon>Charophyceae</taxon>
        <taxon>Charales</taxon>
        <taxon>Characeae</taxon>
        <taxon>Chara</taxon>
    </lineage>
</organism>
<feature type="compositionally biased region" description="Polar residues" evidence="2">
    <location>
        <begin position="1746"/>
        <end position="1785"/>
    </location>
</feature>
<feature type="compositionally biased region" description="Basic and acidic residues" evidence="2">
    <location>
        <begin position="2109"/>
        <end position="2125"/>
    </location>
</feature>
<name>A0A388JWI2_CHABU</name>
<proteinExistence type="predicted"/>
<dbReference type="InterPro" id="IPR012337">
    <property type="entry name" value="RNaseH-like_sf"/>
</dbReference>
<feature type="compositionally biased region" description="Polar residues" evidence="2">
    <location>
        <begin position="1489"/>
        <end position="1504"/>
    </location>
</feature>
<feature type="compositionally biased region" description="Basic and acidic residues" evidence="2">
    <location>
        <begin position="2050"/>
        <end position="2069"/>
    </location>
</feature>
<feature type="compositionally biased region" description="Basic residues" evidence="2">
    <location>
        <begin position="1524"/>
        <end position="1534"/>
    </location>
</feature>
<feature type="compositionally biased region" description="Basic and acidic residues" evidence="2">
    <location>
        <begin position="1860"/>
        <end position="1869"/>
    </location>
</feature>
<dbReference type="Pfam" id="PF00078">
    <property type="entry name" value="RVT_1"/>
    <property type="match status" value="1"/>
</dbReference>
<dbReference type="SUPFAM" id="SSF53098">
    <property type="entry name" value="Ribonuclease H-like"/>
    <property type="match status" value="1"/>
</dbReference>
<dbReference type="Gramene" id="GBG62156">
    <property type="protein sequence ID" value="GBG62156"/>
    <property type="gene ID" value="CBR_g29355"/>
</dbReference>
<feature type="compositionally biased region" description="Basic and acidic residues" evidence="2">
    <location>
        <begin position="1670"/>
        <end position="1683"/>
    </location>
</feature>
<feature type="compositionally biased region" description="Basic and acidic residues" evidence="2">
    <location>
        <begin position="1467"/>
        <end position="1476"/>
    </location>
</feature>
<dbReference type="SUPFAM" id="SSF56672">
    <property type="entry name" value="DNA/RNA polymerases"/>
    <property type="match status" value="1"/>
</dbReference>
<dbReference type="InterPro" id="IPR043128">
    <property type="entry name" value="Rev_trsase/Diguanyl_cyclase"/>
</dbReference>
<protein>
    <recommendedName>
        <fullName evidence="3">Integrase catalytic domain-containing protein</fullName>
    </recommendedName>
</protein>
<gene>
    <name evidence="4" type="ORF">CBR_g29355</name>
</gene>
<dbReference type="InterPro" id="IPR000477">
    <property type="entry name" value="RT_dom"/>
</dbReference>
<evidence type="ECO:0000259" key="3">
    <source>
        <dbReference type="PROSITE" id="PS50994"/>
    </source>
</evidence>
<feature type="domain" description="Integrase catalytic" evidence="3">
    <location>
        <begin position="793"/>
        <end position="958"/>
    </location>
</feature>
<dbReference type="FunFam" id="3.30.70.270:FF:000020">
    <property type="entry name" value="Transposon Tf2-6 polyprotein-like Protein"/>
    <property type="match status" value="1"/>
</dbReference>
<feature type="region of interest" description="Disordered" evidence="2">
    <location>
        <begin position="1841"/>
        <end position="1890"/>
    </location>
</feature>
<feature type="compositionally biased region" description="Polar residues" evidence="2">
    <location>
        <begin position="2166"/>
        <end position="2188"/>
    </location>
</feature>
<feature type="compositionally biased region" description="Low complexity" evidence="2">
    <location>
        <begin position="1274"/>
        <end position="1288"/>
    </location>
</feature>
<dbReference type="InterPro" id="IPR036397">
    <property type="entry name" value="RNaseH_sf"/>
</dbReference>
<dbReference type="Gene3D" id="1.10.340.70">
    <property type="match status" value="1"/>
</dbReference>
<feature type="compositionally biased region" description="Basic and acidic residues" evidence="2">
    <location>
        <begin position="2015"/>
        <end position="2024"/>
    </location>
</feature>
<dbReference type="Gene3D" id="3.30.420.10">
    <property type="entry name" value="Ribonuclease H-like superfamily/Ribonuclease H"/>
    <property type="match status" value="1"/>
</dbReference>
<dbReference type="FunFam" id="1.10.340.70:FF:000001">
    <property type="entry name" value="Retrovirus-related Pol polyprotein from transposon gypsy-like Protein"/>
    <property type="match status" value="1"/>
</dbReference>
<dbReference type="PANTHER" id="PTHR37984:SF5">
    <property type="entry name" value="PROTEIN NYNRIN-LIKE"/>
    <property type="match status" value="1"/>
</dbReference>
<sequence length="2244" mass="245230">MTPKLTRWAGAIDQFDFELKPVKGTSKTKLELWRHRPRHQTTSAGHASKPHQQDTSAGHVSRPHQPTAVPRQQQGIPCQQAPAWSMLLRSQIAVMDQRYGETDEAYQARMLAWSTETKRRANDAATAAKKKAEDAEQARLLAIEQQRQHDEAAAKTVDEERVQRREKIFSREQTFLTIAADWQAEAENGKMEDRENKIALRLSHLTDLLATCITHQEDIHSLDDALTQVHGRLRQLEQRPVTAPDASSSNTSNRLEALEMDVGSLKDGVQLQQTATQRLEQRICTTANNSSSEPRETTPKFDGQEIFCDSTKTDPIPWFKFELTLQLHYVKEHKHHAYLYSRSGDACQAWLDNLLSKYGVVAADLHTKISWDDLKAAWHKRFEVEPPEIKAMDKLMVFEQGTLPNFTIAYGATAISMRFVLVYLDDILVYSRTLEDHLGHLRRVLETLRRAKYKANRDKCEFVRQELEYLGHFVTPEGISSLSDKIQAIQEWSEPRNVTDVRSFLGLVGYYQRFIKGYLKIAARLTKLQCEDRPFDFGEEARESFLALKAALLSAEVLCIYDPLLPTRVTTDASGYGIAVLEQHDGVDWHPVEYFSKKVPVVNSIDDARKKEFLAFVHALKRWRHFLLGQSHFRWFDFFPDHIPRKSNRFADALSRRPDHCTAVYSTFEIDNDLRNSFIRDYQADPEFRDKYANFSSPNPAPSHYRIQEGYLLVHTRGKDLLCAPSNPHLRTRLLGEFHDAPATGHFGVNPTIGRLRERFWWSGLLGDVTRYCKSCEVCRRCKSRNHRSYGELRPLPVPLRRREAIAMDIIGPFPKHKTDVDGILTVVDRLTKFTMFLPCRDHAKAPELVEVLYAGWIRTKGYPKEIVCDRDTWFMSDFWLALIKRWGSSLKPNSARHPQTNGQTERAHQTTQVLLRTLIRPDQKDWVERLLDVELAYNSSIHPAIEMSPFEFEHGSPVTSSLDTITPRTAESDDHLLFLRQMQELFVKARDQMAKTQQRISQQANRQRLPCPFRVGDLVWVSPVEFSLEQDISHKLLPKWMGPWPIVTPAGDAHPRDLPSLFRYGGYHGSNPYSKRIRTAPNAPQSYWSQGPGASELPSPLPTSHHPHSTYSDGEKLSPSSDKASRYHPSPAMARNYSYWRDVAPDGYYGGTVEGLKPWETREPRSDDRWGTKLSPVSAGSGGLSTQRTGTGSSVVSRKKVHKRVRKGGKKGGWQEGGAMEDRKGEGLTSVTGQTGSGDEQVQVNTPPSTKASPQTDRQRPWAKKGADESTRKGSGYPKSSSYKTGSAQKGKAHYPRAMPDIEATTVSTLSEDGGGLAGEVANLSKAELVPHVPGLYEGILSHTAPASHIPGPGPEPEHGPELWPGPGPEPGPAGTDNASGEGQPGTGLSDVDGTPKHSVPSGDLLGNDKLSKELDLSSKEEKAFAKRTSKRASELQHQSSKPEGSKRSSRTGISEPGMADGTDQTAKEQERDASRPVSVKTEPVVGSEQSQQAEVRAKTSSMALRRSRFWTEGISDSDIVRGRRRSTQRRSPKLSAPDAGGIESSVPWAGARDLGMAWTGRKSPTRKSPAKRLSTASACRSSLRTGGSDARVAGTRGSLSGKKGTRISLLAKPAAQATAPALKDQVTNWLRSDIKQDISPGSRPKFVLAGVSAAQKSLTGAPPPLSLRDVKRTDAHEDSQHTSRSIRNVDSTSLTVHVGVPNTTVENSEIVSTSQASATTAATPSTADETISNPSLVHPDGTDLTGTNMGKQEQMTVPPTLTNTGQESAPVVTSSAQQDSATKVNEKEGHHADRPQQDAAGAPIHASVQEVLNVVPSQIAQNTPERDGGLGAAILETGLPSDMSRRGSGEISQPGKVPQKEGSDVRKTSGVRMIPTSAEVLGGSDNKDSRAIAGITHTVEPLIAPASDQLPHGESGSSAAPIGMTSTARQVEDRKRSQLPLPIQDIRGNEMKASTTGSNTQPGEAAVTRRGGEDVKKKMSGSGEAISLLSGVLGGTAGVDSHMKGSNEQQSLDQKRGSKHEVTSSPLTGESQAASGQAGDEQSAQQTHHAEANDVRHANGKQVEENKAPSPSVGAAQPEVKYGDHASGKQIEQNKVASHSSETEPTGPKDVDHGKQMEEKKTDSASSGTVGAVESKVGVTDVHSGEKEAQAEEKSKQEALPGTAQVSITGLSSTGGLHGASTQSQVEHGGGLLSGSKSHESGPPVPALLAPDSLSDSEKHGTDPSGSVAAGNVAASSEAPSQ</sequence>
<feature type="compositionally biased region" description="Polar residues" evidence="2">
    <location>
        <begin position="1954"/>
        <end position="1964"/>
    </location>
</feature>
<feature type="compositionally biased region" description="Polar residues" evidence="2">
    <location>
        <begin position="1576"/>
        <end position="1587"/>
    </location>
</feature>
<accession>A0A388JWI2</accession>
<dbReference type="Gene3D" id="3.30.70.270">
    <property type="match status" value="2"/>
</dbReference>
<dbReference type="InterPro" id="IPR001584">
    <property type="entry name" value="Integrase_cat-core"/>
</dbReference>
<dbReference type="Proteomes" id="UP000265515">
    <property type="component" value="Unassembled WGS sequence"/>
</dbReference>
<dbReference type="GO" id="GO:0003676">
    <property type="term" value="F:nucleic acid binding"/>
    <property type="evidence" value="ECO:0007669"/>
    <property type="project" value="InterPro"/>
</dbReference>
<feature type="compositionally biased region" description="Basic and acidic residues" evidence="2">
    <location>
        <begin position="1158"/>
        <end position="1172"/>
    </location>
</feature>
<dbReference type="InterPro" id="IPR043502">
    <property type="entry name" value="DNA/RNA_pol_sf"/>
</dbReference>
<feature type="compositionally biased region" description="Basic and acidic residues" evidence="2">
    <location>
        <begin position="1258"/>
        <end position="1273"/>
    </location>
</feature>
<feature type="compositionally biased region" description="Basic residues" evidence="2">
    <location>
        <begin position="1198"/>
        <end position="1211"/>
    </location>
</feature>
<dbReference type="OrthoDB" id="7697376at2759"/>
<feature type="compositionally biased region" description="Basic and acidic residues" evidence="2">
    <location>
        <begin position="1411"/>
        <end position="1426"/>
    </location>
</feature>
<comment type="caution">
    <text evidence="4">The sequence shown here is derived from an EMBL/GenBank/DDBJ whole genome shotgun (WGS) entry which is preliminary data.</text>
</comment>
<keyword evidence="5" id="KW-1185">Reference proteome</keyword>
<evidence type="ECO:0000256" key="2">
    <source>
        <dbReference type="SAM" id="MobiDB-lite"/>
    </source>
</evidence>
<feature type="region of interest" description="Disordered" evidence="2">
    <location>
        <begin position="1344"/>
        <end position="1606"/>
    </location>
</feature>
<dbReference type="GO" id="GO:0015074">
    <property type="term" value="P:DNA integration"/>
    <property type="evidence" value="ECO:0007669"/>
    <property type="project" value="InterPro"/>
</dbReference>
<reference evidence="4 5" key="1">
    <citation type="journal article" date="2018" name="Cell">
        <title>The Chara Genome: Secondary Complexity and Implications for Plant Terrestrialization.</title>
        <authorList>
            <person name="Nishiyama T."/>
            <person name="Sakayama H."/>
            <person name="Vries J.D."/>
            <person name="Buschmann H."/>
            <person name="Saint-Marcoux D."/>
            <person name="Ullrich K.K."/>
            <person name="Haas F.B."/>
            <person name="Vanderstraeten L."/>
            <person name="Becker D."/>
            <person name="Lang D."/>
            <person name="Vosolsobe S."/>
            <person name="Rombauts S."/>
            <person name="Wilhelmsson P.K.I."/>
            <person name="Janitza P."/>
            <person name="Kern R."/>
            <person name="Heyl A."/>
            <person name="Rumpler F."/>
            <person name="Villalobos L.I.A.C."/>
            <person name="Clay J.M."/>
            <person name="Skokan R."/>
            <person name="Toyoda A."/>
            <person name="Suzuki Y."/>
            <person name="Kagoshima H."/>
            <person name="Schijlen E."/>
            <person name="Tajeshwar N."/>
            <person name="Catarino B."/>
            <person name="Hetherington A.J."/>
            <person name="Saltykova A."/>
            <person name="Bonnot C."/>
            <person name="Breuninger H."/>
            <person name="Symeonidi A."/>
            <person name="Radhakrishnan G.V."/>
            <person name="Van Nieuwerburgh F."/>
            <person name="Deforce D."/>
            <person name="Chang C."/>
            <person name="Karol K.G."/>
            <person name="Hedrich R."/>
            <person name="Ulvskov P."/>
            <person name="Glockner G."/>
            <person name="Delwiche C.F."/>
            <person name="Petrasek J."/>
            <person name="Van de Peer Y."/>
            <person name="Friml J."/>
            <person name="Beilby M."/>
            <person name="Dolan L."/>
            <person name="Kohara Y."/>
            <person name="Sugano S."/>
            <person name="Fujiyama A."/>
            <person name="Delaux P.-M."/>
            <person name="Quint M."/>
            <person name="TheiBen G."/>
            <person name="Hagemann M."/>
            <person name="Harholt J."/>
            <person name="Dunand C."/>
            <person name="Zachgo S."/>
            <person name="Langdale J."/>
            <person name="Maumus F."/>
            <person name="Straeten D.V.D."/>
            <person name="Gould S.B."/>
            <person name="Rensing S.A."/>
        </authorList>
    </citation>
    <scope>NUCLEOTIDE SEQUENCE [LARGE SCALE GENOMIC DNA]</scope>
    <source>
        <strain evidence="4 5">S276</strain>
    </source>
</reference>
<feature type="compositionally biased region" description="Low complexity" evidence="2">
    <location>
        <begin position="2227"/>
        <end position="2244"/>
    </location>
</feature>
<dbReference type="PANTHER" id="PTHR37984">
    <property type="entry name" value="PROTEIN CBG26694"/>
    <property type="match status" value="1"/>
</dbReference>
<feature type="region of interest" description="Disordered" evidence="2">
    <location>
        <begin position="28"/>
        <end position="76"/>
    </location>
</feature>
<feature type="region of interest" description="Disordered" evidence="2">
    <location>
        <begin position="1076"/>
        <end position="1131"/>
    </location>
</feature>
<feature type="compositionally biased region" description="Polar residues" evidence="2">
    <location>
        <begin position="2092"/>
        <end position="2106"/>
    </location>
</feature>
<dbReference type="GO" id="GO:0003824">
    <property type="term" value="F:catalytic activity"/>
    <property type="evidence" value="ECO:0007669"/>
    <property type="project" value="UniProtKB-KW"/>
</dbReference>
<feature type="region of interest" description="Disordered" evidence="2">
    <location>
        <begin position="1154"/>
        <end position="1319"/>
    </location>
</feature>
<feature type="compositionally biased region" description="Basic and acidic residues" evidence="2">
    <location>
        <begin position="2145"/>
        <end position="2159"/>
    </location>
</feature>
<dbReference type="EMBL" id="BFEA01000026">
    <property type="protein sequence ID" value="GBG62156.1"/>
    <property type="molecule type" value="Genomic_DNA"/>
</dbReference>
<dbReference type="InterPro" id="IPR041577">
    <property type="entry name" value="RT_RNaseH_2"/>
</dbReference>
<feature type="compositionally biased region" description="Polar residues" evidence="2">
    <location>
        <begin position="2025"/>
        <end position="2049"/>
    </location>
</feature>
<dbReference type="InterPro" id="IPR041588">
    <property type="entry name" value="Integrase_H2C2"/>
</dbReference>
<feature type="region of interest" description="Disordered" evidence="2">
    <location>
        <begin position="1996"/>
        <end position="2244"/>
    </location>
</feature>
<dbReference type="Pfam" id="PF17921">
    <property type="entry name" value="Integrase_H2C2"/>
    <property type="match status" value="1"/>
</dbReference>
<evidence type="ECO:0000256" key="1">
    <source>
        <dbReference type="ARBA" id="ARBA00023268"/>
    </source>
</evidence>
<dbReference type="Pfam" id="PF17919">
    <property type="entry name" value="RT_RNaseH_2"/>
    <property type="match status" value="1"/>
</dbReference>